<dbReference type="SUPFAM" id="SSF47616">
    <property type="entry name" value="GST C-terminal domain-like"/>
    <property type="match status" value="1"/>
</dbReference>
<dbReference type="CDD" id="cd03177">
    <property type="entry name" value="GST_C_Delta_Epsilon"/>
    <property type="match status" value="1"/>
</dbReference>
<dbReference type="CDD" id="cd03045">
    <property type="entry name" value="GST_N_Delta_Epsilon"/>
    <property type="match status" value="1"/>
</dbReference>
<feature type="domain" description="GST C-terminal" evidence="3">
    <location>
        <begin position="88"/>
        <end position="210"/>
    </location>
</feature>
<dbReference type="PANTHER" id="PTHR43969">
    <property type="entry name" value="GLUTATHIONE S TRANSFERASE D10, ISOFORM A-RELATED"/>
    <property type="match status" value="1"/>
</dbReference>
<dbReference type="SFLD" id="SFLDG01153">
    <property type="entry name" value="Main.4:_Theta-like"/>
    <property type="match status" value="1"/>
</dbReference>
<dbReference type="PANTHER" id="PTHR43969:SF9">
    <property type="entry name" value="GLUTATHIONE S TRANSFERASE D10, ISOFORM A-RELATED"/>
    <property type="match status" value="1"/>
</dbReference>
<dbReference type="Pfam" id="PF13417">
    <property type="entry name" value="GST_N_3"/>
    <property type="match status" value="1"/>
</dbReference>
<evidence type="ECO:0000259" key="3">
    <source>
        <dbReference type="PROSITE" id="PS50405"/>
    </source>
</evidence>
<dbReference type="InterPro" id="IPR004046">
    <property type="entry name" value="GST_C"/>
</dbReference>
<feature type="domain" description="GST N-terminal" evidence="2">
    <location>
        <begin position="1"/>
        <end position="82"/>
    </location>
</feature>
<dbReference type="AlphaFoldDB" id="G8XWU6"/>
<dbReference type="SFLD" id="SFLDG00358">
    <property type="entry name" value="Main_(cytGST)"/>
    <property type="match status" value="1"/>
</dbReference>
<evidence type="ECO:0000313" key="4">
    <source>
        <dbReference type="EMBL" id="AEV23870.1"/>
    </source>
</evidence>
<evidence type="ECO:0000259" key="2">
    <source>
        <dbReference type="PROSITE" id="PS50404"/>
    </source>
</evidence>
<dbReference type="InterPro" id="IPR036282">
    <property type="entry name" value="Glutathione-S-Trfase_C_sf"/>
</dbReference>
<dbReference type="InterPro" id="IPR004045">
    <property type="entry name" value="Glutathione_S-Trfase_N"/>
</dbReference>
<dbReference type="SFLD" id="SFLDS00019">
    <property type="entry name" value="Glutathione_Transferase_(cytos"/>
    <property type="match status" value="1"/>
</dbReference>
<sequence>MPIDLYYMAVSPPCRAVTMAASALGVELNLKFLDLYKGEHMTTEFVKLTPQHCVPTTVDNDFVLCESRAIICYLADQYGKDDSLYPKDPKKRAIVNHRLFFEATCMSQRYADYYAPILYQGKEGDPAKLKRFEDAFVMLDKYLEGQTWAAGDHITIADFPLIAIISSAEIFGFDITRYPNVSRWLANAKKSIPNYEELNHAGCLEYKKVMDAKMILF</sequence>
<dbReference type="InterPro" id="IPR040079">
    <property type="entry name" value="Glutathione_S-Trfase"/>
</dbReference>
<dbReference type="SUPFAM" id="SSF52833">
    <property type="entry name" value="Thioredoxin-like"/>
    <property type="match status" value="1"/>
</dbReference>
<dbReference type="PROSITE" id="PS50405">
    <property type="entry name" value="GST_CTER"/>
    <property type="match status" value="1"/>
</dbReference>
<dbReference type="PROSITE" id="PS50404">
    <property type="entry name" value="GST_NTER"/>
    <property type="match status" value="1"/>
</dbReference>
<proteinExistence type="evidence at transcript level"/>
<dbReference type="GO" id="GO:0006749">
    <property type="term" value="P:glutathione metabolic process"/>
    <property type="evidence" value="ECO:0007669"/>
    <property type="project" value="TreeGrafter"/>
</dbReference>
<accession>G8XWU6</accession>
<keyword evidence="4" id="KW-0808">Transferase</keyword>
<name>G8XWU6_PERAM</name>
<reference evidence="4" key="1">
    <citation type="submission" date="2009-03" db="EMBL/GenBank/DDBJ databases">
        <title>Isolation and characterization of glutathione S transferase class Theta from Periplaneta americana.</title>
        <authorList>
            <person name="Yit L.Y."/>
            <person name="Chew F.T."/>
        </authorList>
    </citation>
    <scope>NUCLEOTIDE SEQUENCE</scope>
</reference>
<dbReference type="GO" id="GO:0004364">
    <property type="term" value="F:glutathione transferase activity"/>
    <property type="evidence" value="ECO:0007669"/>
    <property type="project" value="TreeGrafter"/>
</dbReference>
<evidence type="ECO:0000256" key="1">
    <source>
        <dbReference type="ARBA" id="ARBA00011738"/>
    </source>
</evidence>
<dbReference type="Gene3D" id="3.40.30.10">
    <property type="entry name" value="Glutaredoxin"/>
    <property type="match status" value="1"/>
</dbReference>
<dbReference type="Pfam" id="PF00043">
    <property type="entry name" value="GST_C"/>
    <property type="match status" value="1"/>
</dbReference>
<dbReference type="EMBL" id="FJ855488">
    <property type="protein sequence ID" value="AEV23870.1"/>
    <property type="molecule type" value="mRNA"/>
</dbReference>
<dbReference type="FunFam" id="3.40.30.10:FF:000034">
    <property type="entry name" value="glutathione S-transferase 1"/>
    <property type="match status" value="1"/>
</dbReference>
<dbReference type="InterPro" id="IPR010987">
    <property type="entry name" value="Glutathione-S-Trfase_C-like"/>
</dbReference>
<dbReference type="Gene3D" id="1.20.1050.10">
    <property type="match status" value="1"/>
</dbReference>
<dbReference type="InterPro" id="IPR036249">
    <property type="entry name" value="Thioredoxin-like_sf"/>
</dbReference>
<comment type="subunit">
    <text evidence="1">Homodimer.</text>
</comment>
<dbReference type="FunFam" id="1.20.1050.10:FF:000007">
    <property type="entry name" value="Glutathione S-transferase 1-1"/>
    <property type="match status" value="1"/>
</dbReference>
<organism evidence="4">
    <name type="scientific">Periplaneta americana</name>
    <name type="common">American cockroach</name>
    <name type="synonym">Blatta americana</name>
    <dbReference type="NCBI Taxonomy" id="6978"/>
    <lineage>
        <taxon>Eukaryota</taxon>
        <taxon>Metazoa</taxon>
        <taxon>Ecdysozoa</taxon>
        <taxon>Arthropoda</taxon>
        <taxon>Hexapoda</taxon>
        <taxon>Insecta</taxon>
        <taxon>Pterygota</taxon>
        <taxon>Neoptera</taxon>
        <taxon>Polyneoptera</taxon>
        <taxon>Dictyoptera</taxon>
        <taxon>Blattodea</taxon>
        <taxon>Blattoidea</taxon>
        <taxon>Blattidae</taxon>
        <taxon>Blattinae</taxon>
        <taxon>Periplaneta</taxon>
    </lineage>
</organism>
<protein>
    <submittedName>
        <fullName evidence="4">Glutathione S transferase class theta variant 2</fullName>
    </submittedName>
</protein>